<dbReference type="EMBL" id="CACVBM020001113">
    <property type="protein sequence ID" value="CAA7031857.1"/>
    <property type="molecule type" value="Genomic_DNA"/>
</dbReference>
<dbReference type="SUPFAM" id="SSF56672">
    <property type="entry name" value="DNA/RNA polymerases"/>
    <property type="match status" value="1"/>
</dbReference>
<dbReference type="PROSITE" id="PS50878">
    <property type="entry name" value="RT_POL"/>
    <property type="match status" value="1"/>
</dbReference>
<sequence length="572" mass="65128">MLDSCGMLDFPYKGNSMSWLGYRRRGKVQCRLDRAVARISFKLFEVKRNFKFDKRWLGKTGLKQTIKEGWDNSRNTEQGSISSKISSCRQAISKWKKTNKSNSIKKIEEIKAQLEQNQTDLSGTSEEALKLKWDLCAAFREEEIYWKQKSRVTWLREGDRNTKFFHATTKQRRARNRITKLKRNDGTWAETDDGIERVATEYFQTLFTSSAPNNFSDALRYVTERVTHTMNVALTKPPSNDEIKRAINEINPEKAPGPDGMTSLFYQKFWEIVAEDVICMVKDFFSTGSLDLSLNKTSICLIPKTERPREMTEFRPISLCNVCYKIISKILCRRLKKFLPSLISETQSAFVAKRLITDNILIVQEAFHALRTNPICKSKFVAIKTDMSKAYDCVEWSFLEALMLKMGFSQTWVSWIRTCISTVTYQVLINGEAKGSISPSRGLRQGDPLSPFLFIILTEALVAQLKGAEAEGRITGLKIARNCPAISHLLFADDSLFFCKADIQQCAKLLKIIHTYGQASGQQLNTSKSSIFFGHKVPPDIRAELKRTLGITKEGGMGMYLGLPEKICGSKK</sequence>
<dbReference type="OrthoDB" id="7998822at2759"/>
<dbReference type="Proteomes" id="UP000467841">
    <property type="component" value="Unassembled WGS sequence"/>
</dbReference>
<accession>A0A6D2J3Y9</accession>
<dbReference type="Pfam" id="PF00078">
    <property type="entry name" value="RVT_1"/>
    <property type="match status" value="1"/>
</dbReference>
<dbReference type="PANTHER" id="PTHR46890">
    <property type="entry name" value="NON-LTR RETROLELEMENT REVERSE TRANSCRIPTASE-LIKE PROTEIN-RELATED"/>
    <property type="match status" value="1"/>
</dbReference>
<evidence type="ECO:0000313" key="3">
    <source>
        <dbReference type="EMBL" id="CAA7031857.1"/>
    </source>
</evidence>
<feature type="coiled-coil region" evidence="1">
    <location>
        <begin position="97"/>
        <end position="127"/>
    </location>
</feature>
<dbReference type="InterPro" id="IPR000477">
    <property type="entry name" value="RT_dom"/>
</dbReference>
<keyword evidence="4" id="KW-1185">Reference proteome</keyword>
<dbReference type="InterPro" id="IPR052343">
    <property type="entry name" value="Retrotransposon-Effector_Assoc"/>
</dbReference>
<evidence type="ECO:0000256" key="1">
    <source>
        <dbReference type="SAM" id="Coils"/>
    </source>
</evidence>
<protein>
    <recommendedName>
        <fullName evidence="2">Reverse transcriptase domain-containing protein</fullName>
    </recommendedName>
</protein>
<comment type="caution">
    <text evidence="3">The sequence shown here is derived from an EMBL/GenBank/DDBJ whole genome shotgun (WGS) entry which is preliminary data.</text>
</comment>
<feature type="domain" description="Reverse transcriptase" evidence="2">
    <location>
        <begin position="283"/>
        <end position="553"/>
    </location>
</feature>
<gene>
    <name evidence="3" type="ORF">MERR_LOCUS19092</name>
</gene>
<proteinExistence type="predicted"/>
<evidence type="ECO:0000313" key="4">
    <source>
        <dbReference type="Proteomes" id="UP000467841"/>
    </source>
</evidence>
<dbReference type="PANTHER" id="PTHR46890:SF48">
    <property type="entry name" value="RNA-DIRECTED DNA POLYMERASE"/>
    <property type="match status" value="1"/>
</dbReference>
<dbReference type="InterPro" id="IPR043502">
    <property type="entry name" value="DNA/RNA_pol_sf"/>
</dbReference>
<name>A0A6D2J3Y9_9BRAS</name>
<organism evidence="3 4">
    <name type="scientific">Microthlaspi erraticum</name>
    <dbReference type="NCBI Taxonomy" id="1685480"/>
    <lineage>
        <taxon>Eukaryota</taxon>
        <taxon>Viridiplantae</taxon>
        <taxon>Streptophyta</taxon>
        <taxon>Embryophyta</taxon>
        <taxon>Tracheophyta</taxon>
        <taxon>Spermatophyta</taxon>
        <taxon>Magnoliopsida</taxon>
        <taxon>eudicotyledons</taxon>
        <taxon>Gunneridae</taxon>
        <taxon>Pentapetalae</taxon>
        <taxon>rosids</taxon>
        <taxon>malvids</taxon>
        <taxon>Brassicales</taxon>
        <taxon>Brassicaceae</taxon>
        <taxon>Coluteocarpeae</taxon>
        <taxon>Microthlaspi</taxon>
    </lineage>
</organism>
<dbReference type="CDD" id="cd01650">
    <property type="entry name" value="RT_nLTR_like"/>
    <property type="match status" value="1"/>
</dbReference>
<dbReference type="AlphaFoldDB" id="A0A6D2J3Y9"/>
<evidence type="ECO:0000259" key="2">
    <source>
        <dbReference type="PROSITE" id="PS50878"/>
    </source>
</evidence>
<keyword evidence="1" id="KW-0175">Coiled coil</keyword>
<reference evidence="3" key="1">
    <citation type="submission" date="2020-01" db="EMBL/GenBank/DDBJ databases">
        <authorList>
            <person name="Mishra B."/>
        </authorList>
    </citation>
    <scope>NUCLEOTIDE SEQUENCE [LARGE SCALE GENOMIC DNA]</scope>
</reference>